<evidence type="ECO:0000313" key="2">
    <source>
        <dbReference type="EMBL" id="MBD2567633.1"/>
    </source>
</evidence>
<proteinExistence type="predicted"/>
<comment type="caution">
    <text evidence="2">The sequence shown here is derived from an EMBL/GenBank/DDBJ whole genome shotgun (WGS) entry which is preliminary data.</text>
</comment>
<dbReference type="InterPro" id="IPR002636">
    <property type="entry name" value="DUF29"/>
</dbReference>
<dbReference type="Gene3D" id="1.20.1220.20">
    <property type="entry name" value="Uncharcterised protein PF01724"/>
    <property type="match status" value="1"/>
</dbReference>
<gene>
    <name evidence="2" type="ORF">H6G59_06870</name>
</gene>
<evidence type="ECO:0000313" key="3">
    <source>
        <dbReference type="Proteomes" id="UP000640531"/>
    </source>
</evidence>
<feature type="compositionally biased region" description="Polar residues" evidence="1">
    <location>
        <begin position="84"/>
        <end position="101"/>
    </location>
</feature>
<dbReference type="Proteomes" id="UP000640531">
    <property type="component" value="Unassembled WGS sequence"/>
</dbReference>
<protein>
    <submittedName>
        <fullName evidence="2">DUF29 family protein</fullName>
    </submittedName>
</protein>
<keyword evidence="3" id="KW-1185">Reference proteome</keyword>
<reference evidence="2 3" key="1">
    <citation type="journal article" date="2020" name="ISME J.">
        <title>Comparative genomics reveals insights into cyanobacterial evolution and habitat adaptation.</title>
        <authorList>
            <person name="Chen M.Y."/>
            <person name="Teng W.K."/>
            <person name="Zhao L."/>
            <person name="Hu C.X."/>
            <person name="Zhou Y.K."/>
            <person name="Han B.P."/>
            <person name="Song L.R."/>
            <person name="Shu W.S."/>
        </authorList>
    </citation>
    <scope>NUCLEOTIDE SEQUENCE [LARGE SCALE GENOMIC DNA]</scope>
    <source>
        <strain evidence="2 3">FACHB-196</strain>
    </source>
</reference>
<dbReference type="RefSeq" id="WP_190712742.1">
    <property type="nucleotide sequence ID" value="NZ_JACJST010000004.1"/>
</dbReference>
<dbReference type="PANTHER" id="PTHR34235:SF1">
    <property type="entry name" value="SLR0416 PROTEIN"/>
    <property type="match status" value="1"/>
</dbReference>
<accession>A0ABR8FBP4</accession>
<evidence type="ECO:0000256" key="1">
    <source>
        <dbReference type="SAM" id="MobiDB-lite"/>
    </source>
</evidence>
<dbReference type="PANTHER" id="PTHR34235">
    <property type="entry name" value="SLR1203 PROTEIN-RELATED"/>
    <property type="match status" value="1"/>
</dbReference>
<organism evidence="2 3">
    <name type="scientific">Anabaena lutea FACHB-196</name>
    <dbReference type="NCBI Taxonomy" id="2692881"/>
    <lineage>
        <taxon>Bacteria</taxon>
        <taxon>Bacillati</taxon>
        <taxon>Cyanobacteriota</taxon>
        <taxon>Cyanophyceae</taxon>
        <taxon>Nostocales</taxon>
        <taxon>Nostocaceae</taxon>
        <taxon>Anabaena</taxon>
    </lineage>
</organism>
<feature type="region of interest" description="Disordered" evidence="1">
    <location>
        <begin position="80"/>
        <end position="101"/>
    </location>
</feature>
<dbReference type="EMBL" id="JACJST010000004">
    <property type="protein sequence ID" value="MBD2567633.1"/>
    <property type="molecule type" value="Genomic_DNA"/>
</dbReference>
<sequence>MEELIELRELLQRGNISSALLMIDEIEEMSKKDILNKIRRYGIILLLHLIKQEIEKRTTRSWDVSIRNAILEIQNLNARPKSKGTYSRIQESGDASQTSGSGVKLAWCLGFNFDSVPH</sequence>
<dbReference type="Pfam" id="PF01724">
    <property type="entry name" value="DUF29"/>
    <property type="match status" value="1"/>
</dbReference>
<name>A0ABR8FBP4_9NOST</name>